<sequence>MGGPGDEHPGPAPVHPAQDQLGGPVRGMGEQPGEGVLALPVLGLADPAAGAGQDSGAAGEAVGGGPVRAGGPGQPGHGAPRVGR</sequence>
<proteinExistence type="predicted"/>
<accession>A0A0B5EYZ9</accession>
<dbReference type="AlphaFoldDB" id="A0A0B5EYZ9"/>
<evidence type="ECO:0000313" key="2">
    <source>
        <dbReference type="EMBL" id="AJE83836.1"/>
    </source>
</evidence>
<gene>
    <name evidence="2" type="ORF">SLNWT_3460</name>
</gene>
<protein>
    <submittedName>
        <fullName evidence="2">Uncharacterized protein</fullName>
    </submittedName>
</protein>
<feature type="region of interest" description="Disordered" evidence="1">
    <location>
        <begin position="46"/>
        <end position="84"/>
    </location>
</feature>
<evidence type="ECO:0000313" key="3">
    <source>
        <dbReference type="Proteomes" id="UP000031523"/>
    </source>
</evidence>
<reference evidence="2 3" key="1">
    <citation type="submission" date="2015-01" db="EMBL/GenBank/DDBJ databases">
        <title>Enhanced salinomycin production by adjusting the supply of polyketide extender units in Streptomyce albus DSM 41398.</title>
        <authorList>
            <person name="Lu C."/>
        </authorList>
    </citation>
    <scope>NUCLEOTIDE SEQUENCE [LARGE SCALE GENOMIC DNA]</scope>
    <source>
        <strain evidence="3">ATCC 21838 / DSM 41398 / FERM P-419 / JCM 4703 / NBRC 107858</strain>
    </source>
</reference>
<name>A0A0B5EYZ9_STRA4</name>
<dbReference type="KEGG" id="sals:SLNWT_3460"/>
<feature type="region of interest" description="Disordered" evidence="1">
    <location>
        <begin position="1"/>
        <end position="34"/>
    </location>
</feature>
<keyword evidence="3" id="KW-1185">Reference proteome</keyword>
<feature type="compositionally biased region" description="Gly residues" evidence="1">
    <location>
        <begin position="61"/>
        <end position="76"/>
    </location>
</feature>
<organism evidence="2 3">
    <name type="scientific">Streptomyces albus (strain ATCC 21838 / DSM 41398 / FERM P-419 / JCM 4703 / NBRC 107858)</name>
    <dbReference type="NCBI Taxonomy" id="1081613"/>
    <lineage>
        <taxon>Bacteria</taxon>
        <taxon>Bacillati</taxon>
        <taxon>Actinomycetota</taxon>
        <taxon>Actinomycetes</taxon>
        <taxon>Kitasatosporales</taxon>
        <taxon>Streptomycetaceae</taxon>
        <taxon>Streptomyces</taxon>
    </lineage>
</organism>
<evidence type="ECO:0000256" key="1">
    <source>
        <dbReference type="SAM" id="MobiDB-lite"/>
    </source>
</evidence>
<dbReference type="Proteomes" id="UP000031523">
    <property type="component" value="Chromosome"/>
</dbReference>
<dbReference type="EMBL" id="CP010519">
    <property type="protein sequence ID" value="AJE83836.1"/>
    <property type="molecule type" value="Genomic_DNA"/>
</dbReference>
<feature type="compositionally biased region" description="Low complexity" evidence="1">
    <location>
        <begin position="46"/>
        <end position="60"/>
    </location>
</feature>